<evidence type="ECO:0000259" key="9">
    <source>
        <dbReference type="PROSITE" id="PS50222"/>
    </source>
</evidence>
<evidence type="ECO:0000256" key="6">
    <source>
        <dbReference type="ARBA" id="ARBA00025308"/>
    </source>
</evidence>
<dbReference type="PROSITE" id="PS00018">
    <property type="entry name" value="EF_HAND_1"/>
    <property type="match status" value="2"/>
</dbReference>
<dbReference type="InterPro" id="IPR011992">
    <property type="entry name" value="EF-hand-dom_pair"/>
</dbReference>
<dbReference type="GO" id="GO:0005509">
    <property type="term" value="F:calcium ion binding"/>
    <property type="evidence" value="ECO:0007669"/>
    <property type="project" value="UniProtKB-UniRule"/>
</dbReference>
<evidence type="ECO:0000256" key="4">
    <source>
        <dbReference type="ARBA" id="ARBA00022837"/>
    </source>
</evidence>
<dbReference type="PANTHER" id="PTHR11653:SF12">
    <property type="entry name" value="PARVALBUMIN"/>
    <property type="match status" value="1"/>
</dbReference>
<gene>
    <name evidence="10" type="ORF">PBY51_007982</name>
</gene>
<feature type="binding site" evidence="7">
    <location>
        <position position="95"/>
    </location>
    <ligand>
        <name>Ca(2+)</name>
        <dbReference type="ChEBI" id="CHEBI:29108"/>
        <label>2</label>
    </ligand>
</feature>
<dbReference type="InterPro" id="IPR002048">
    <property type="entry name" value="EF_hand_dom"/>
</dbReference>
<dbReference type="EMBL" id="JAUZQC010000017">
    <property type="protein sequence ID" value="KAK5856381.1"/>
    <property type="molecule type" value="Genomic_DNA"/>
</dbReference>
<keyword evidence="11" id="KW-1185">Reference proteome</keyword>
<feature type="binding site" evidence="7">
    <location>
        <position position="63"/>
    </location>
    <ligand>
        <name>Ca(2+)</name>
        <dbReference type="ChEBI" id="CHEBI:29108"/>
        <label>1</label>
    </ligand>
</feature>
<dbReference type="PANTHER" id="PTHR11653">
    <property type="entry name" value="PARVALBUMIN ALPHA"/>
    <property type="match status" value="1"/>
</dbReference>
<proteinExistence type="inferred from homology"/>
<dbReference type="InterPro" id="IPR008080">
    <property type="entry name" value="Parvalbumin"/>
</dbReference>
<dbReference type="Proteomes" id="UP001346869">
    <property type="component" value="Unassembled WGS sequence"/>
</dbReference>
<feature type="binding site" evidence="7">
    <location>
        <position position="93"/>
    </location>
    <ligand>
        <name>Ca(2+)</name>
        <dbReference type="ChEBI" id="CHEBI:29108"/>
        <label>2</label>
    </ligand>
</feature>
<evidence type="ECO:0000313" key="10">
    <source>
        <dbReference type="EMBL" id="KAK5856381.1"/>
    </source>
</evidence>
<dbReference type="SMART" id="SM00054">
    <property type="entry name" value="EFh"/>
    <property type="match status" value="2"/>
</dbReference>
<sequence>MAFASVLKDADVAAALAGCKDAGTFDHKKFFKACGMSDKSADDLKKAFGIIDQDNSGFIEEEELKLFLQTFKAGARALTDDETKIFLKAGDSDGDGKIGAEEFAAMVKQ</sequence>
<organism evidence="10 11">
    <name type="scientific">Eleginops maclovinus</name>
    <name type="common">Patagonian blennie</name>
    <name type="synonym">Eleginus maclovinus</name>
    <dbReference type="NCBI Taxonomy" id="56733"/>
    <lineage>
        <taxon>Eukaryota</taxon>
        <taxon>Metazoa</taxon>
        <taxon>Chordata</taxon>
        <taxon>Craniata</taxon>
        <taxon>Vertebrata</taxon>
        <taxon>Euteleostomi</taxon>
        <taxon>Actinopterygii</taxon>
        <taxon>Neopterygii</taxon>
        <taxon>Teleostei</taxon>
        <taxon>Neoteleostei</taxon>
        <taxon>Acanthomorphata</taxon>
        <taxon>Eupercaria</taxon>
        <taxon>Perciformes</taxon>
        <taxon>Notothenioidei</taxon>
        <taxon>Eleginopidae</taxon>
        <taxon>Eleginops</taxon>
    </lineage>
</organism>
<dbReference type="CDD" id="cd16255">
    <property type="entry name" value="EFh_parvalbumin_beta"/>
    <property type="match status" value="1"/>
</dbReference>
<evidence type="ECO:0000313" key="11">
    <source>
        <dbReference type="Proteomes" id="UP001346869"/>
    </source>
</evidence>
<dbReference type="Gene3D" id="1.10.238.10">
    <property type="entry name" value="EF-hand"/>
    <property type="match status" value="1"/>
</dbReference>
<feature type="binding site" evidence="7">
    <location>
        <position position="91"/>
    </location>
    <ligand>
        <name>Ca(2+)</name>
        <dbReference type="ChEBI" id="CHEBI:29108"/>
        <label>2</label>
    </ligand>
</feature>
<evidence type="ECO:0000256" key="5">
    <source>
        <dbReference type="ARBA" id="ARBA00023179"/>
    </source>
</evidence>
<dbReference type="PRINTS" id="PR01697">
    <property type="entry name" value="PARVALBUMIN"/>
</dbReference>
<feature type="binding site" evidence="7">
    <location>
        <position position="54"/>
    </location>
    <ligand>
        <name>Ca(2+)</name>
        <dbReference type="ChEBI" id="CHEBI:29108"/>
        <label>1</label>
    </ligand>
</feature>
<evidence type="ECO:0000256" key="2">
    <source>
        <dbReference type="ARBA" id="ARBA00022723"/>
    </source>
</evidence>
<comment type="function">
    <text evidence="6 8">In muscle, parvalbumin is thought to be involved in relaxation after contraction. It binds two calcium ions.</text>
</comment>
<name>A0AAN7X2H4_ELEMC</name>
<keyword evidence="3" id="KW-0677">Repeat</keyword>
<reference evidence="10 11" key="1">
    <citation type="journal article" date="2023" name="Genes (Basel)">
        <title>Chromosome-Level Genome Assembly and Circadian Gene Repertoire of the Patagonia Blennie Eleginops maclovinus-The Closest Ancestral Proxy of Antarctic Cryonotothenioids.</title>
        <authorList>
            <person name="Cheng C.C."/>
            <person name="Rivera-Colon A.G."/>
            <person name="Minhas B.F."/>
            <person name="Wilson L."/>
            <person name="Rayamajhi N."/>
            <person name="Vargas-Chacoff L."/>
            <person name="Catchen J.M."/>
        </authorList>
    </citation>
    <scope>NUCLEOTIDE SEQUENCE [LARGE SCALE GENOMIC DNA]</scope>
    <source>
        <strain evidence="10">JMC-PN-2008</strain>
    </source>
</reference>
<dbReference type="Pfam" id="PF13499">
    <property type="entry name" value="EF-hand_7"/>
    <property type="match status" value="1"/>
</dbReference>
<dbReference type="GO" id="GO:0005737">
    <property type="term" value="C:cytoplasm"/>
    <property type="evidence" value="ECO:0007669"/>
    <property type="project" value="TreeGrafter"/>
</dbReference>
<feature type="domain" description="EF-hand" evidence="9">
    <location>
        <begin position="78"/>
        <end position="109"/>
    </location>
</feature>
<evidence type="ECO:0000256" key="1">
    <source>
        <dbReference type="ARBA" id="ARBA00009753"/>
    </source>
</evidence>
<comment type="similarity">
    <text evidence="1 8">Belongs to the parvalbumin family.</text>
</comment>
<protein>
    <recommendedName>
        <fullName evidence="8">Parvalbumin</fullName>
    </recommendedName>
</protein>
<accession>A0AAN7X2H4</accession>
<dbReference type="AlphaFoldDB" id="A0AAN7X2H4"/>
<evidence type="ECO:0000256" key="8">
    <source>
        <dbReference type="RuleBase" id="RU368048"/>
    </source>
</evidence>
<keyword evidence="5" id="KW-0514">Muscle protein</keyword>
<dbReference type="PROSITE" id="PS50222">
    <property type="entry name" value="EF_HAND_2"/>
    <property type="match status" value="2"/>
</dbReference>
<dbReference type="FunFam" id="1.10.238.10:FF:000060">
    <property type="entry name" value="Parvalbumin, thymic"/>
    <property type="match status" value="1"/>
</dbReference>
<keyword evidence="4 7" id="KW-0106">Calcium</keyword>
<feature type="binding site" evidence="7">
    <location>
        <position position="56"/>
    </location>
    <ligand>
        <name>Ca(2+)</name>
        <dbReference type="ChEBI" id="CHEBI:29108"/>
        <label>1</label>
    </ligand>
</feature>
<feature type="domain" description="EF-hand" evidence="9">
    <location>
        <begin position="39"/>
        <end position="74"/>
    </location>
</feature>
<dbReference type="InterPro" id="IPR018247">
    <property type="entry name" value="EF_Hand_1_Ca_BS"/>
</dbReference>
<evidence type="ECO:0000256" key="7">
    <source>
        <dbReference type="PIRSR" id="PIRSR608080-1"/>
    </source>
</evidence>
<feature type="binding site" evidence="7">
    <location>
        <position position="52"/>
    </location>
    <ligand>
        <name>Ca(2+)</name>
        <dbReference type="ChEBI" id="CHEBI:29108"/>
        <label>1</label>
    </ligand>
</feature>
<comment type="caution">
    <text evidence="10">The sequence shown here is derived from an EMBL/GenBank/DDBJ whole genome shotgun (WGS) entry which is preliminary data.</text>
</comment>
<reference evidence="10 11" key="2">
    <citation type="journal article" date="2023" name="Mol. Biol. Evol.">
        <title>Genomics of Secondarily Temperate Adaptation in the Only Non-Antarctic Icefish.</title>
        <authorList>
            <person name="Rivera-Colon A.G."/>
            <person name="Rayamajhi N."/>
            <person name="Minhas B.F."/>
            <person name="Madrigal G."/>
            <person name="Bilyk K.T."/>
            <person name="Yoon V."/>
            <person name="Hune M."/>
            <person name="Gregory S."/>
            <person name="Cheng C.H.C."/>
            <person name="Catchen J.M."/>
        </authorList>
    </citation>
    <scope>NUCLEOTIDE SEQUENCE [LARGE SCALE GENOMIC DNA]</scope>
    <source>
        <strain evidence="10">JMC-PN-2008</strain>
    </source>
</reference>
<dbReference type="SUPFAM" id="SSF47473">
    <property type="entry name" value="EF-hand"/>
    <property type="match status" value="1"/>
</dbReference>
<feature type="binding site" evidence="7">
    <location>
        <position position="58"/>
    </location>
    <ligand>
        <name>Ca(2+)</name>
        <dbReference type="ChEBI" id="CHEBI:29108"/>
        <label>1</label>
    </ligand>
</feature>
<keyword evidence="2 7" id="KW-0479">Metal-binding</keyword>
<feature type="binding site" evidence="7">
    <location>
        <position position="97"/>
    </location>
    <ligand>
        <name>Ca(2+)</name>
        <dbReference type="ChEBI" id="CHEBI:29108"/>
        <label>2</label>
    </ligand>
</feature>
<evidence type="ECO:0000256" key="3">
    <source>
        <dbReference type="ARBA" id="ARBA00022737"/>
    </source>
</evidence>
<feature type="binding site" evidence="7">
    <location>
        <position position="102"/>
    </location>
    <ligand>
        <name>Ca(2+)</name>
        <dbReference type="ChEBI" id="CHEBI:29108"/>
        <label>2</label>
    </ligand>
</feature>